<dbReference type="InterPro" id="IPR050678">
    <property type="entry name" value="DNA_Partitioning_ATPase"/>
</dbReference>
<name>A0A839S6M8_9PSEU</name>
<comment type="caution">
    <text evidence="2">The sequence shown here is derived from an EMBL/GenBank/DDBJ whole genome shotgun (WGS) entry which is preliminary data.</text>
</comment>
<reference evidence="2 3" key="1">
    <citation type="submission" date="2020-08" db="EMBL/GenBank/DDBJ databases">
        <title>Genomic Encyclopedia of Type Strains, Phase III (KMG-III): the genomes of soil and plant-associated and newly described type strains.</title>
        <authorList>
            <person name="Whitman W."/>
        </authorList>
    </citation>
    <scope>NUCLEOTIDE SEQUENCE [LARGE SCALE GENOMIC DNA]</scope>
    <source>
        <strain evidence="2 3">CECT 8577</strain>
    </source>
</reference>
<dbReference type="SUPFAM" id="SSF52540">
    <property type="entry name" value="P-loop containing nucleoside triphosphate hydrolases"/>
    <property type="match status" value="1"/>
</dbReference>
<sequence>MTQPQVHLVISQKGGVGKTTLAVNLAAVVSQTLGGDPAKPPVLVASIDPQGSAVWWAERVDGQQLPFDYDQVDDQPDEVAKLDKLEEYDHIFIDAPGSLARPAVLSRALEVATDAIVPVIPEPLSYGPTERTVLDLIQPKGLPYRVVRNLWDRRDGHLDIDALTQWLDQQGLAYTNTILRRFKLHTVAAAEGKVATQYSSNRTATEARNDFLMLALELGYGGQVS</sequence>
<evidence type="ECO:0000259" key="1">
    <source>
        <dbReference type="Pfam" id="PF01656"/>
    </source>
</evidence>
<evidence type="ECO:0000313" key="2">
    <source>
        <dbReference type="EMBL" id="MBB3053525.1"/>
    </source>
</evidence>
<evidence type="ECO:0000313" key="3">
    <source>
        <dbReference type="Proteomes" id="UP000550714"/>
    </source>
</evidence>
<dbReference type="CDD" id="cd02042">
    <property type="entry name" value="ParAB_family"/>
    <property type="match status" value="1"/>
</dbReference>
<keyword evidence="3" id="KW-1185">Reference proteome</keyword>
<organism evidence="2 3">
    <name type="scientific">Prauserella isguenensis</name>
    <dbReference type="NCBI Taxonomy" id="1470180"/>
    <lineage>
        <taxon>Bacteria</taxon>
        <taxon>Bacillati</taxon>
        <taxon>Actinomycetota</taxon>
        <taxon>Actinomycetes</taxon>
        <taxon>Pseudonocardiales</taxon>
        <taxon>Pseudonocardiaceae</taxon>
        <taxon>Prauserella</taxon>
    </lineage>
</organism>
<dbReference type="AlphaFoldDB" id="A0A839S6M8"/>
<dbReference type="PANTHER" id="PTHR13696">
    <property type="entry name" value="P-LOOP CONTAINING NUCLEOSIDE TRIPHOSPHATE HYDROLASE"/>
    <property type="match status" value="1"/>
</dbReference>
<dbReference type="Pfam" id="PF01656">
    <property type="entry name" value="CbiA"/>
    <property type="match status" value="1"/>
</dbReference>
<dbReference type="InterPro" id="IPR027417">
    <property type="entry name" value="P-loop_NTPase"/>
</dbReference>
<dbReference type="Proteomes" id="UP000550714">
    <property type="component" value="Unassembled WGS sequence"/>
</dbReference>
<dbReference type="RefSeq" id="WP_183659414.1">
    <property type="nucleotide sequence ID" value="NZ_JACHWU010000011.1"/>
</dbReference>
<gene>
    <name evidence="2" type="ORF">FHS23_004579</name>
</gene>
<dbReference type="PANTHER" id="PTHR13696:SF52">
    <property type="entry name" value="PARA FAMILY PROTEIN CT_582"/>
    <property type="match status" value="1"/>
</dbReference>
<feature type="domain" description="CobQ/CobB/MinD/ParA nucleotide binding" evidence="1">
    <location>
        <begin position="9"/>
        <end position="159"/>
    </location>
</feature>
<dbReference type="Gene3D" id="3.40.50.300">
    <property type="entry name" value="P-loop containing nucleotide triphosphate hydrolases"/>
    <property type="match status" value="1"/>
</dbReference>
<proteinExistence type="predicted"/>
<dbReference type="EMBL" id="JACHWU010000011">
    <property type="protein sequence ID" value="MBB3053525.1"/>
    <property type="molecule type" value="Genomic_DNA"/>
</dbReference>
<protein>
    <submittedName>
        <fullName evidence="2">Chromosome partitioning protein</fullName>
    </submittedName>
</protein>
<dbReference type="InterPro" id="IPR002586">
    <property type="entry name" value="CobQ/CobB/MinD/ParA_Nub-bd_dom"/>
</dbReference>
<accession>A0A839S6M8</accession>